<dbReference type="InterPro" id="IPR000620">
    <property type="entry name" value="EamA_dom"/>
</dbReference>
<dbReference type="PANTHER" id="PTHR32322">
    <property type="entry name" value="INNER MEMBRANE TRANSPORTER"/>
    <property type="match status" value="1"/>
</dbReference>
<keyword evidence="5" id="KW-0472">Membrane</keyword>
<organism evidence="7 8">
    <name type="scientific">Micromonospora peucetia</name>
    <dbReference type="NCBI Taxonomy" id="47871"/>
    <lineage>
        <taxon>Bacteria</taxon>
        <taxon>Bacillati</taxon>
        <taxon>Actinomycetota</taxon>
        <taxon>Actinomycetes</taxon>
        <taxon>Micromonosporales</taxon>
        <taxon>Micromonosporaceae</taxon>
        <taxon>Micromonospora</taxon>
    </lineage>
</organism>
<evidence type="ECO:0000259" key="6">
    <source>
        <dbReference type="Pfam" id="PF00892"/>
    </source>
</evidence>
<evidence type="ECO:0000313" key="7">
    <source>
        <dbReference type="EMBL" id="SCL72871.1"/>
    </source>
</evidence>
<dbReference type="Proteomes" id="UP000199343">
    <property type="component" value="Unassembled WGS sequence"/>
</dbReference>
<reference evidence="7 8" key="1">
    <citation type="submission" date="2016-06" db="EMBL/GenBank/DDBJ databases">
        <authorList>
            <person name="Kjaerup R.B."/>
            <person name="Dalgaard T.S."/>
            <person name="Juul-Madsen H.R."/>
        </authorList>
    </citation>
    <scope>NUCLEOTIDE SEQUENCE [LARGE SCALE GENOMIC DNA]</scope>
    <source>
        <strain evidence="7 8">DSM 43363</strain>
    </source>
</reference>
<sequence>MRDKSSVTAASTITADHTVGLALGALGVLAFSMSLPMTRIAVQDLGPWFVAFGRAVGAALLAWAYLRFTGAPRPTRSQWWRLSIVALGVVVGFPLFTSLALTTQTSAHGAVVIAVLPAMTAVFAVLRAGERPPPLFWVASVGGLLAVLAFLGVNGTVSGALSLADLYLLAAVVLCGLGYAEGGALARELGGARTICWALLLSLPVTLPVTAVATAVHPPRADAGAWTAFGYLAAVSMFLGFFAWYTGLARGGIARVGQIQLTQPVLTLAWSALLLGEAVTPASVGAAFLVPVCVLLTQRYRNSTGAPTAQEA</sequence>
<dbReference type="STRING" id="47871.GA0070608_5224"/>
<gene>
    <name evidence="7" type="ORF">GA0070608_5224</name>
</gene>
<dbReference type="PANTHER" id="PTHR32322:SF2">
    <property type="entry name" value="EAMA DOMAIN-CONTAINING PROTEIN"/>
    <property type="match status" value="1"/>
</dbReference>
<comment type="subcellular location">
    <subcellularLocation>
        <location evidence="1">Membrane</location>
        <topology evidence="1">Multi-pass membrane protein</topology>
    </subcellularLocation>
</comment>
<proteinExistence type="inferred from homology"/>
<name>A0A1C6W2W7_9ACTN</name>
<keyword evidence="3" id="KW-0812">Transmembrane</keyword>
<dbReference type="AlphaFoldDB" id="A0A1C6W2W7"/>
<protein>
    <submittedName>
        <fullName evidence="7">Permease of the drug/metabolite transporter (DMT) superfamily</fullName>
    </submittedName>
</protein>
<dbReference type="GO" id="GO:0016020">
    <property type="term" value="C:membrane"/>
    <property type="evidence" value="ECO:0007669"/>
    <property type="project" value="UniProtKB-SubCell"/>
</dbReference>
<dbReference type="InterPro" id="IPR050638">
    <property type="entry name" value="AA-Vitamin_Transporters"/>
</dbReference>
<evidence type="ECO:0000256" key="4">
    <source>
        <dbReference type="ARBA" id="ARBA00022989"/>
    </source>
</evidence>
<accession>A0A1C6W2W7</accession>
<dbReference type="SUPFAM" id="SSF103481">
    <property type="entry name" value="Multidrug resistance efflux transporter EmrE"/>
    <property type="match status" value="2"/>
</dbReference>
<evidence type="ECO:0000313" key="8">
    <source>
        <dbReference type="Proteomes" id="UP000199343"/>
    </source>
</evidence>
<dbReference type="InterPro" id="IPR037185">
    <property type="entry name" value="EmrE-like"/>
</dbReference>
<comment type="similarity">
    <text evidence="2">Belongs to the EamA transporter family.</text>
</comment>
<feature type="domain" description="EamA" evidence="6">
    <location>
        <begin position="20"/>
        <end position="149"/>
    </location>
</feature>
<evidence type="ECO:0000256" key="3">
    <source>
        <dbReference type="ARBA" id="ARBA00022692"/>
    </source>
</evidence>
<dbReference type="Pfam" id="PF00892">
    <property type="entry name" value="EamA"/>
    <property type="match status" value="2"/>
</dbReference>
<dbReference type="EMBL" id="FMIC01000002">
    <property type="protein sequence ID" value="SCL72871.1"/>
    <property type="molecule type" value="Genomic_DNA"/>
</dbReference>
<dbReference type="OrthoDB" id="9784288at2"/>
<evidence type="ECO:0000256" key="1">
    <source>
        <dbReference type="ARBA" id="ARBA00004141"/>
    </source>
</evidence>
<dbReference type="RefSeq" id="WP_091631054.1">
    <property type="nucleotide sequence ID" value="NZ_FMIC01000002.1"/>
</dbReference>
<evidence type="ECO:0000256" key="5">
    <source>
        <dbReference type="ARBA" id="ARBA00023136"/>
    </source>
</evidence>
<keyword evidence="4" id="KW-1133">Transmembrane helix</keyword>
<evidence type="ECO:0000256" key="2">
    <source>
        <dbReference type="ARBA" id="ARBA00007362"/>
    </source>
</evidence>
<feature type="domain" description="EamA" evidence="6">
    <location>
        <begin position="164"/>
        <end position="296"/>
    </location>
</feature>